<reference evidence="1 2" key="1">
    <citation type="journal article" date="2012" name="J. Bacteriol.">
        <title>Genome sequence of Mycobacterium hassiacum DSM 44199, a rare source of heat-stable mycobacterial proteins.</title>
        <authorList>
            <person name="Tiago I."/>
            <person name="Maranha A."/>
            <person name="Mendes V."/>
            <person name="Alarico S."/>
            <person name="Moynihan P.J."/>
            <person name="Clarke A.J."/>
            <person name="Macedo-Ribeiro S."/>
            <person name="Pereira P.J."/>
            <person name="Empadinhas N."/>
        </authorList>
    </citation>
    <scope>NUCLEOTIDE SEQUENCE [LARGE SCALE GENOMIC DNA]</scope>
    <source>
        <strain evidence="2">DSM 44199 / CIP 105218 / JCM 12690 / 3849</strain>
    </source>
</reference>
<dbReference type="Proteomes" id="UP000006265">
    <property type="component" value="Unassembled WGS sequence"/>
</dbReference>
<dbReference type="STRING" id="1122247.GCA_000379865_04371"/>
<dbReference type="AlphaFoldDB" id="K5BA28"/>
<sequence length="224" mass="24204">MTYQYLGTRPDRLLPVRSARVGPLVFVNLDYAGKDLPDGTAYPGPLPEGAAHAGEWCELDCNWKLAGEALLVALVRAGFGVAARLFASVADEPSAASELPAAGSAGSVSVDWVFPNLLTVRSDDRALFLVTQPTGMSTCLIRPHLLGRGADSPESDQEWEQVREGMAAVGMQRQREAERADADRPCAPGVPDEISPVLQRFRSAVVDKILATHQYYWNAPLYAP</sequence>
<evidence type="ECO:0000313" key="1">
    <source>
        <dbReference type="EMBL" id="EKF21515.1"/>
    </source>
</evidence>
<proteinExistence type="predicted"/>
<gene>
    <name evidence="1" type="ORF">C731_4512</name>
</gene>
<organism evidence="1 2">
    <name type="scientific">Mycolicibacterium hassiacum (strain DSM 44199 / CIP 105218 / JCM 12690 / 3849)</name>
    <name type="common">Mycobacterium hassiacum</name>
    <dbReference type="NCBI Taxonomy" id="1122247"/>
    <lineage>
        <taxon>Bacteria</taxon>
        <taxon>Bacillati</taxon>
        <taxon>Actinomycetota</taxon>
        <taxon>Actinomycetes</taxon>
        <taxon>Mycobacteriales</taxon>
        <taxon>Mycobacteriaceae</taxon>
        <taxon>Mycolicibacterium</taxon>
    </lineage>
</organism>
<name>K5BA28_MYCHD</name>
<accession>K5BA28</accession>
<keyword evidence="2" id="KW-1185">Reference proteome</keyword>
<dbReference type="PATRIC" id="fig|1122247.3.peg.4324"/>
<dbReference type="eggNOG" id="COG4638">
    <property type="taxonomic scope" value="Bacteria"/>
</dbReference>
<protein>
    <submittedName>
        <fullName evidence="1">Ring hydroxylating alpha subunit family protein</fullName>
    </submittedName>
</protein>
<dbReference type="OrthoDB" id="9790995at2"/>
<comment type="caution">
    <text evidence="1">The sequence shown here is derived from an EMBL/GenBank/DDBJ whole genome shotgun (WGS) entry which is preliminary data.</text>
</comment>
<dbReference type="RefSeq" id="WP_005631927.1">
    <property type="nucleotide sequence ID" value="NZ_AMRA01000132.1"/>
</dbReference>
<evidence type="ECO:0000313" key="2">
    <source>
        <dbReference type="Proteomes" id="UP000006265"/>
    </source>
</evidence>
<dbReference type="EMBL" id="AMRA01000132">
    <property type="protein sequence ID" value="EKF21515.1"/>
    <property type="molecule type" value="Genomic_DNA"/>
</dbReference>
<dbReference type="SUPFAM" id="SSF55961">
    <property type="entry name" value="Bet v1-like"/>
    <property type="match status" value="1"/>
</dbReference>